<feature type="transmembrane region" description="Helical" evidence="8">
    <location>
        <begin position="453"/>
        <end position="471"/>
    </location>
</feature>
<proteinExistence type="inferred from homology"/>
<dbReference type="InterPro" id="IPR005279">
    <property type="entry name" value="Dipep/tripep_permease"/>
</dbReference>
<keyword evidence="3 7" id="KW-0812">Transmembrane</keyword>
<dbReference type="RefSeq" id="WP_108985558.1">
    <property type="nucleotide sequence ID" value="NZ_BFBR01000007.1"/>
</dbReference>
<keyword evidence="4" id="KW-0571">Peptide transport</keyword>
<evidence type="ECO:0000256" key="3">
    <source>
        <dbReference type="ARBA" id="ARBA00022692"/>
    </source>
</evidence>
<evidence type="ECO:0000256" key="5">
    <source>
        <dbReference type="ARBA" id="ARBA00022989"/>
    </source>
</evidence>
<feature type="transmembrane region" description="Helical" evidence="8">
    <location>
        <begin position="516"/>
        <end position="538"/>
    </location>
</feature>
<feature type="transmembrane region" description="Helical" evidence="8">
    <location>
        <begin position="339"/>
        <end position="357"/>
    </location>
</feature>
<evidence type="ECO:0000256" key="6">
    <source>
        <dbReference type="ARBA" id="ARBA00023136"/>
    </source>
</evidence>
<comment type="subcellular location">
    <subcellularLocation>
        <location evidence="1 7">Membrane</location>
        <topology evidence="1 7">Multi-pass membrane protein</topology>
    </subcellularLocation>
</comment>
<feature type="transmembrane region" description="Helical" evidence="8">
    <location>
        <begin position="202"/>
        <end position="222"/>
    </location>
</feature>
<evidence type="ECO:0000256" key="1">
    <source>
        <dbReference type="ARBA" id="ARBA00004141"/>
    </source>
</evidence>
<reference evidence="9" key="1">
    <citation type="journal article" date="2018" name="Genome Announc.">
        <title>Draft Genome Sequence of "Candidatus Phycosocius bacilliformis," an Alphaproteobacterial Ectosymbiont of the Hydrocarbon-Producing Green Alga Botryococcus braunii.</title>
        <authorList>
            <person name="Tanabe Y."/>
            <person name="Yamaguchi H."/>
            <person name="Watanabe M.M."/>
        </authorList>
    </citation>
    <scope>NUCLEOTIDE SEQUENCE [LARGE SCALE GENOMIC DNA]</scope>
    <source>
        <strain evidence="9">BOTRYCO-2</strain>
    </source>
</reference>
<evidence type="ECO:0000256" key="8">
    <source>
        <dbReference type="SAM" id="Phobius"/>
    </source>
</evidence>
<feature type="transmembrane region" description="Helical" evidence="8">
    <location>
        <begin position="421"/>
        <end position="441"/>
    </location>
</feature>
<feature type="transmembrane region" description="Helical" evidence="8">
    <location>
        <begin position="105"/>
        <end position="122"/>
    </location>
</feature>
<comment type="similarity">
    <text evidence="2 7">Belongs to the major facilitator superfamily. Proton-dependent oligopeptide transporter (POT/PTR) (TC 2.A.17) family.</text>
</comment>
<dbReference type="CDD" id="cd17346">
    <property type="entry name" value="MFS_DtpA_like"/>
    <property type="match status" value="1"/>
</dbReference>
<dbReference type="InterPro" id="IPR036259">
    <property type="entry name" value="MFS_trans_sf"/>
</dbReference>
<feature type="transmembrane region" description="Helical" evidence="8">
    <location>
        <begin position="309"/>
        <end position="333"/>
    </location>
</feature>
<feature type="transmembrane region" description="Helical" evidence="8">
    <location>
        <begin position="269"/>
        <end position="288"/>
    </location>
</feature>
<feature type="transmembrane region" description="Helical" evidence="8">
    <location>
        <begin position="483"/>
        <end position="504"/>
    </location>
</feature>
<dbReference type="InterPro" id="IPR000109">
    <property type="entry name" value="POT_fam"/>
</dbReference>
<keyword evidence="7" id="KW-0813">Transport</keyword>
<dbReference type="GO" id="GO:1904680">
    <property type="term" value="F:peptide transmembrane transporter activity"/>
    <property type="evidence" value="ECO:0007669"/>
    <property type="project" value="InterPro"/>
</dbReference>
<dbReference type="PROSITE" id="PS01023">
    <property type="entry name" value="PTR2_2"/>
    <property type="match status" value="1"/>
</dbReference>
<sequence length="593" mass="63971">MGDLWTVIWNVVFAAGILVTLATIFPVAREMKHHPKGLRVLFFAEMWERFSYYGMRGLLTVYLVQHFLFDQADAQKTYSSYTTLVYLLPLVGGVLADRFLGTRKAIAFGALALVFGHFAMGFEGKPTTQTLTYQGATYEFVTQGRNEDYVAKLKIGEQAYAYEASEKGIAIKDLPANAPVPALLPAGSYELKKVKSEGPFEIIFYIALSLIILGVGFLKPSISSIVGQLYPEGDPRRDPGFTLYYYGINLGAFWAAILCGALGTVVGWWAGFGLAGVGMLAGYIAFVRGKDSLEGKGEPPDPEALKKKVLGPLSLEHAIYVAAIISVPLIWFLVQNNQLVGRMLAAGSVAVLVYIIYHMATACSKEEAGRLILALVLIAASVVFWTLFEQAGSSLSLFTATNVALPSNGFLTISAPQTQSFNSGFILIFAPVFAWLWVKLGQRNMDPSAPMKFALALVQVGLGFLILVWGARFADADARVPVIFLALAYLLHTTGELCLSPVGLSWMTKLSTPKLLSTIMATWFLASSGAQYLGGIIAQLTATETVAGQVTDPAKALATSLEVFNTIGLWSIGIGVVMGLASPLLKKLAHGVK</sequence>
<dbReference type="SUPFAM" id="SSF103473">
    <property type="entry name" value="MFS general substrate transporter"/>
    <property type="match status" value="1"/>
</dbReference>
<feature type="transmembrane region" description="Helical" evidence="8">
    <location>
        <begin position="567"/>
        <end position="585"/>
    </location>
</feature>
<protein>
    <submittedName>
        <fullName evidence="9">Dipeptide and tripeptide permease B</fullName>
    </submittedName>
</protein>
<evidence type="ECO:0000313" key="10">
    <source>
        <dbReference type="Proteomes" id="UP000245086"/>
    </source>
</evidence>
<comment type="caution">
    <text evidence="9">The sequence shown here is derived from an EMBL/GenBank/DDBJ whole genome shotgun (WGS) entry which is preliminary data.</text>
</comment>
<name>A0A2P2ECB6_9PROT</name>
<dbReference type="OrthoDB" id="9772725at2"/>
<gene>
    <name evidence="9" type="primary">dtpB</name>
    <name evidence="9" type="ORF">PbB2_02390</name>
</gene>
<evidence type="ECO:0000256" key="2">
    <source>
        <dbReference type="ARBA" id="ARBA00005982"/>
    </source>
</evidence>
<feature type="transmembrane region" description="Helical" evidence="8">
    <location>
        <begin position="81"/>
        <end position="100"/>
    </location>
</feature>
<dbReference type="EMBL" id="BFBR01000007">
    <property type="protein sequence ID" value="GBF58702.1"/>
    <property type="molecule type" value="Genomic_DNA"/>
</dbReference>
<evidence type="ECO:0000256" key="7">
    <source>
        <dbReference type="RuleBase" id="RU003755"/>
    </source>
</evidence>
<dbReference type="PANTHER" id="PTHR11654">
    <property type="entry name" value="OLIGOPEPTIDE TRANSPORTER-RELATED"/>
    <property type="match status" value="1"/>
</dbReference>
<dbReference type="InterPro" id="IPR018456">
    <property type="entry name" value="PTR2_symporter_CS"/>
</dbReference>
<dbReference type="AlphaFoldDB" id="A0A2P2ECB6"/>
<keyword evidence="10" id="KW-1185">Reference proteome</keyword>
<keyword evidence="6 8" id="KW-0472">Membrane</keyword>
<dbReference type="Proteomes" id="UP000245086">
    <property type="component" value="Unassembled WGS sequence"/>
</dbReference>
<dbReference type="Gene3D" id="1.20.1250.20">
    <property type="entry name" value="MFS general substrate transporter like domains"/>
    <property type="match status" value="2"/>
</dbReference>
<keyword evidence="5 8" id="KW-1133">Transmembrane helix</keyword>
<evidence type="ECO:0000256" key="4">
    <source>
        <dbReference type="ARBA" id="ARBA00022856"/>
    </source>
</evidence>
<organism evidence="9 10">
    <name type="scientific">Candidatus Phycosocius bacilliformis</name>
    <dbReference type="NCBI Taxonomy" id="1445552"/>
    <lineage>
        <taxon>Bacteria</taxon>
        <taxon>Pseudomonadati</taxon>
        <taxon>Pseudomonadota</taxon>
        <taxon>Alphaproteobacteria</taxon>
        <taxon>Caulobacterales</taxon>
        <taxon>Caulobacterales incertae sedis</taxon>
        <taxon>Candidatus Phycosocius</taxon>
    </lineage>
</organism>
<feature type="transmembrane region" description="Helical" evidence="8">
    <location>
        <begin position="369"/>
        <end position="388"/>
    </location>
</feature>
<dbReference type="Pfam" id="PF00854">
    <property type="entry name" value="PTR2"/>
    <property type="match status" value="1"/>
</dbReference>
<evidence type="ECO:0000313" key="9">
    <source>
        <dbReference type="EMBL" id="GBF58702.1"/>
    </source>
</evidence>
<feature type="transmembrane region" description="Helical" evidence="8">
    <location>
        <begin position="243"/>
        <end position="263"/>
    </location>
</feature>
<accession>A0A2P2ECB6</accession>
<feature type="transmembrane region" description="Helical" evidence="8">
    <location>
        <begin position="6"/>
        <end position="29"/>
    </location>
</feature>
<keyword evidence="4" id="KW-0653">Protein transport</keyword>
<dbReference type="NCBIfam" id="TIGR00924">
    <property type="entry name" value="yjdL_sub1_fam"/>
    <property type="match status" value="1"/>
</dbReference>
<dbReference type="GO" id="GO:0006857">
    <property type="term" value="P:oligopeptide transport"/>
    <property type="evidence" value="ECO:0007669"/>
    <property type="project" value="InterPro"/>
</dbReference>
<dbReference type="GO" id="GO:0016020">
    <property type="term" value="C:membrane"/>
    <property type="evidence" value="ECO:0007669"/>
    <property type="project" value="UniProtKB-SubCell"/>
</dbReference>
<feature type="transmembrane region" description="Helical" evidence="8">
    <location>
        <begin position="50"/>
        <end position="69"/>
    </location>
</feature>